<dbReference type="InParanoid" id="K4A3W2"/>
<protein>
    <submittedName>
        <fullName evidence="1">Uncharacterized protein</fullName>
    </submittedName>
</protein>
<proteinExistence type="predicted"/>
<dbReference type="EMBL" id="AGNK02000931">
    <property type="status" value="NOT_ANNOTATED_CDS"/>
    <property type="molecule type" value="Genomic_DNA"/>
</dbReference>
<reference evidence="2" key="1">
    <citation type="journal article" date="2012" name="Nat. Biotechnol.">
        <title>Reference genome sequence of the model plant Setaria.</title>
        <authorList>
            <person name="Bennetzen J.L."/>
            <person name="Schmutz J."/>
            <person name="Wang H."/>
            <person name="Percifield R."/>
            <person name="Hawkins J."/>
            <person name="Pontaroli A.C."/>
            <person name="Estep M."/>
            <person name="Feng L."/>
            <person name="Vaughn J.N."/>
            <person name="Grimwood J."/>
            <person name="Jenkins J."/>
            <person name="Barry K."/>
            <person name="Lindquist E."/>
            <person name="Hellsten U."/>
            <person name="Deshpande S."/>
            <person name="Wang X."/>
            <person name="Wu X."/>
            <person name="Mitros T."/>
            <person name="Triplett J."/>
            <person name="Yang X."/>
            <person name="Ye C.Y."/>
            <person name="Mauro-Herrera M."/>
            <person name="Wang L."/>
            <person name="Li P."/>
            <person name="Sharma M."/>
            <person name="Sharma R."/>
            <person name="Ronald P.C."/>
            <person name="Panaud O."/>
            <person name="Kellogg E.A."/>
            <person name="Brutnell T.P."/>
            <person name="Doust A.N."/>
            <person name="Tuskan G.A."/>
            <person name="Rokhsar D."/>
            <person name="Devos K.M."/>
        </authorList>
    </citation>
    <scope>NUCLEOTIDE SEQUENCE [LARGE SCALE GENOMIC DNA]</scope>
    <source>
        <strain evidence="2">cv. Yugu1</strain>
    </source>
</reference>
<name>K4A3W2_SETIT</name>
<dbReference type="AlphaFoldDB" id="K4A3W2"/>
<dbReference type="Proteomes" id="UP000004995">
    <property type="component" value="Unassembled WGS sequence"/>
</dbReference>
<evidence type="ECO:0000313" key="1">
    <source>
        <dbReference type="EnsemblPlants" id="KQL23795"/>
    </source>
</evidence>
<keyword evidence="2" id="KW-1185">Reference proteome</keyword>
<accession>K4A3W2</accession>
<dbReference type="EnsemblPlants" id="KQL23795">
    <property type="protein sequence ID" value="KQL23795"/>
    <property type="gene ID" value="SETIT_033565mg"/>
</dbReference>
<dbReference type="HOGENOM" id="CLU_3351933_0_0_1"/>
<evidence type="ECO:0000313" key="2">
    <source>
        <dbReference type="Proteomes" id="UP000004995"/>
    </source>
</evidence>
<sequence length="37" mass="4475">MWWQHKKIGSEMAEKAENVNMWMGSLIGRSCRRYFRG</sequence>
<organism evidence="1 2">
    <name type="scientific">Setaria italica</name>
    <name type="common">Foxtail millet</name>
    <name type="synonym">Panicum italicum</name>
    <dbReference type="NCBI Taxonomy" id="4555"/>
    <lineage>
        <taxon>Eukaryota</taxon>
        <taxon>Viridiplantae</taxon>
        <taxon>Streptophyta</taxon>
        <taxon>Embryophyta</taxon>
        <taxon>Tracheophyta</taxon>
        <taxon>Spermatophyta</taxon>
        <taxon>Magnoliopsida</taxon>
        <taxon>Liliopsida</taxon>
        <taxon>Poales</taxon>
        <taxon>Poaceae</taxon>
        <taxon>PACMAD clade</taxon>
        <taxon>Panicoideae</taxon>
        <taxon>Panicodae</taxon>
        <taxon>Paniceae</taxon>
        <taxon>Cenchrinae</taxon>
        <taxon>Setaria</taxon>
    </lineage>
</organism>
<dbReference type="Gramene" id="KQL23795">
    <property type="protein sequence ID" value="KQL23795"/>
    <property type="gene ID" value="SETIT_033565mg"/>
</dbReference>
<reference evidence="1" key="2">
    <citation type="submission" date="2018-08" db="UniProtKB">
        <authorList>
            <consortium name="EnsemblPlants"/>
        </authorList>
    </citation>
    <scope>IDENTIFICATION</scope>
    <source>
        <strain evidence="1">Yugu1</strain>
    </source>
</reference>